<feature type="domain" description="Cytochrome c-type biogenesis protein H Ig-like" evidence="7">
    <location>
        <begin position="305"/>
        <end position="406"/>
    </location>
</feature>
<keyword evidence="10" id="KW-1185">Reference proteome</keyword>
<evidence type="ECO:0000259" key="8">
    <source>
        <dbReference type="Pfam" id="PF23914"/>
    </source>
</evidence>
<evidence type="ECO:0000313" key="9">
    <source>
        <dbReference type="EMBL" id="MFH0265602.1"/>
    </source>
</evidence>
<dbReference type="NCBIfam" id="TIGR03142">
    <property type="entry name" value="cytochro_ccmI"/>
    <property type="match status" value="1"/>
</dbReference>
<evidence type="ECO:0000256" key="6">
    <source>
        <dbReference type="SAM" id="Phobius"/>
    </source>
</evidence>
<proteinExistence type="predicted"/>
<comment type="subcellular location">
    <subcellularLocation>
        <location evidence="1">Cell envelope</location>
    </subcellularLocation>
</comment>
<keyword evidence="3" id="KW-0201">Cytochrome c-type biogenesis</keyword>
<dbReference type="PANTHER" id="PTHR47870:SF2">
    <property type="entry name" value="FORMATE-DEPENDENT NITRITE REDUCTASE COMPLEX SUBUNIT NRFF"/>
    <property type="match status" value="1"/>
</dbReference>
<dbReference type="InterPro" id="IPR056412">
    <property type="entry name" value="Ig_CycH"/>
</dbReference>
<dbReference type="EMBL" id="JBIHSN010000002">
    <property type="protein sequence ID" value="MFH0265602.1"/>
    <property type="molecule type" value="Genomic_DNA"/>
</dbReference>
<evidence type="ECO:0000256" key="5">
    <source>
        <dbReference type="PROSITE-ProRule" id="PRU00339"/>
    </source>
</evidence>
<evidence type="ECO:0000256" key="1">
    <source>
        <dbReference type="ARBA" id="ARBA00004196"/>
    </source>
</evidence>
<keyword evidence="2" id="KW-0677">Repeat</keyword>
<sequence>MIAFWIGTVVLLAASCIFIVYPLLKPKKLDEAAMRDDLNKAFYKDRLAELESEDQAGIVGNKDDLVTDLKQSLLDDIPVAQVDTGTSIVSMKWLALSLIIFMIAVSYGVYALFGAQAKVAHWKQVENNLPVLSQKLMNPKGVELTDQEMADLTLALRSRLQYNTDDATGWILLGRIGLANRDIETAIGALTKADKLMPDNRDVQLSLAQALMFSSDQADLQKADSILADLLKQPNVDLRVYSLLAFSAYESGDYAKAIDYWKDLQAKIGKDDARYDMLSRSIKTAQRELDGLQHPQKVVHQGTPVKVTISLSPEVKLPESGVLIVSIHTADGAPMPVAAARYPLSQFPITVVLDDRNSMIESRKLSSLSDIIVRARIDSDGNVATREGDWHGESLPIHLGDDVVVSIDKKY</sequence>
<evidence type="ECO:0000256" key="2">
    <source>
        <dbReference type="ARBA" id="ARBA00022737"/>
    </source>
</evidence>
<dbReference type="Pfam" id="PF23914">
    <property type="entry name" value="TPR_CcmH_CycH"/>
    <property type="match status" value="1"/>
</dbReference>
<feature type="transmembrane region" description="Helical" evidence="6">
    <location>
        <begin position="6"/>
        <end position="24"/>
    </location>
</feature>
<dbReference type="InterPro" id="IPR017560">
    <property type="entry name" value="Cyt_c_biogenesis_CcmI"/>
</dbReference>
<dbReference type="PROSITE" id="PS50005">
    <property type="entry name" value="TPR"/>
    <property type="match status" value="1"/>
</dbReference>
<dbReference type="InterPro" id="IPR056413">
    <property type="entry name" value="TPR_CcmH_CycH"/>
</dbReference>
<keyword evidence="6" id="KW-0812">Transmembrane</keyword>
<organism evidence="9 10">
    <name type="scientific">Vibrio rumoiensis</name>
    <dbReference type="NCBI Taxonomy" id="76258"/>
    <lineage>
        <taxon>Bacteria</taxon>
        <taxon>Pseudomonadati</taxon>
        <taxon>Pseudomonadota</taxon>
        <taxon>Gammaproteobacteria</taxon>
        <taxon>Vibrionales</taxon>
        <taxon>Vibrionaceae</taxon>
        <taxon>Vibrio</taxon>
    </lineage>
</organism>
<keyword evidence="4 5" id="KW-0802">TPR repeat</keyword>
<evidence type="ECO:0000313" key="10">
    <source>
        <dbReference type="Proteomes" id="UP001607151"/>
    </source>
</evidence>
<feature type="domain" description="Cytochrome c-type biogenesis protein H TPR" evidence="8">
    <location>
        <begin position="118"/>
        <end position="275"/>
    </location>
</feature>
<feature type="transmembrane region" description="Helical" evidence="6">
    <location>
        <begin position="93"/>
        <end position="113"/>
    </location>
</feature>
<evidence type="ECO:0000259" key="7">
    <source>
        <dbReference type="Pfam" id="PF23892"/>
    </source>
</evidence>
<evidence type="ECO:0000256" key="3">
    <source>
        <dbReference type="ARBA" id="ARBA00022748"/>
    </source>
</evidence>
<reference evidence="9 10" key="1">
    <citation type="submission" date="2024-10" db="EMBL/GenBank/DDBJ databases">
        <authorList>
            <person name="Yibar A."/>
            <person name="Saticioglu I.B."/>
            <person name="Duman M."/>
            <person name="Ajmi N."/>
            <person name="Gurler F."/>
            <person name="Ay H."/>
            <person name="Onuk E."/>
            <person name="Guler S."/>
            <person name="Romalde J.L."/>
        </authorList>
    </citation>
    <scope>NUCLEOTIDE SEQUENCE [LARGE SCALE GENOMIC DNA]</scope>
    <source>
        <strain evidence="9 10">14-MA-B</strain>
    </source>
</reference>
<dbReference type="PANTHER" id="PTHR47870">
    <property type="entry name" value="CYTOCHROME C-TYPE BIOGENESIS PROTEIN CCMH"/>
    <property type="match status" value="1"/>
</dbReference>
<dbReference type="InterPro" id="IPR051263">
    <property type="entry name" value="C-type_cytochrome_biogenesis"/>
</dbReference>
<evidence type="ECO:0000256" key="4">
    <source>
        <dbReference type="ARBA" id="ARBA00022803"/>
    </source>
</evidence>
<keyword evidence="6" id="KW-0472">Membrane</keyword>
<dbReference type="Proteomes" id="UP001607151">
    <property type="component" value="Unassembled WGS sequence"/>
</dbReference>
<dbReference type="InterPro" id="IPR011990">
    <property type="entry name" value="TPR-like_helical_dom_sf"/>
</dbReference>
<dbReference type="SUPFAM" id="SSF48452">
    <property type="entry name" value="TPR-like"/>
    <property type="match status" value="1"/>
</dbReference>
<gene>
    <name evidence="9" type="primary">ccmI</name>
    <name evidence="9" type="ORF">ACGRQ9_08885</name>
</gene>
<keyword evidence="6" id="KW-1133">Transmembrane helix</keyword>
<accession>A0ABW7IVB2</accession>
<dbReference type="Pfam" id="PF23892">
    <property type="entry name" value="Ig_CycH"/>
    <property type="match status" value="1"/>
</dbReference>
<dbReference type="Gene3D" id="1.25.40.10">
    <property type="entry name" value="Tetratricopeptide repeat domain"/>
    <property type="match status" value="1"/>
</dbReference>
<name>A0ABW7IVB2_9VIBR</name>
<dbReference type="InterPro" id="IPR019734">
    <property type="entry name" value="TPR_rpt"/>
</dbReference>
<protein>
    <submittedName>
        <fullName evidence="9">C-type cytochrome biogenesis protein CcmI</fullName>
    </submittedName>
</protein>
<feature type="repeat" description="TPR" evidence="5">
    <location>
        <begin position="167"/>
        <end position="200"/>
    </location>
</feature>
<dbReference type="RefSeq" id="WP_394607735.1">
    <property type="nucleotide sequence ID" value="NZ_JBIHSN010000002.1"/>
</dbReference>
<comment type="caution">
    <text evidence="9">The sequence shown here is derived from an EMBL/GenBank/DDBJ whole genome shotgun (WGS) entry which is preliminary data.</text>
</comment>